<name>A0A9W9UJC0_PENBR</name>
<protein>
    <submittedName>
        <fullName evidence="2">Uncharacterized protein</fullName>
    </submittedName>
</protein>
<dbReference type="Proteomes" id="UP001147695">
    <property type="component" value="Unassembled WGS sequence"/>
</dbReference>
<feature type="compositionally biased region" description="Polar residues" evidence="1">
    <location>
        <begin position="1"/>
        <end position="17"/>
    </location>
</feature>
<evidence type="ECO:0000313" key="3">
    <source>
        <dbReference type="Proteomes" id="UP001147695"/>
    </source>
</evidence>
<comment type="caution">
    <text evidence="2">The sequence shown here is derived from an EMBL/GenBank/DDBJ whole genome shotgun (WGS) entry which is preliminary data.</text>
</comment>
<dbReference type="AlphaFoldDB" id="A0A9W9UJC0"/>
<evidence type="ECO:0000256" key="1">
    <source>
        <dbReference type="SAM" id="MobiDB-lite"/>
    </source>
</evidence>
<feature type="region of interest" description="Disordered" evidence="1">
    <location>
        <begin position="1"/>
        <end position="23"/>
    </location>
</feature>
<reference evidence="2" key="1">
    <citation type="submission" date="2022-12" db="EMBL/GenBank/DDBJ databases">
        <authorList>
            <person name="Petersen C."/>
        </authorList>
    </citation>
    <scope>NUCLEOTIDE SEQUENCE</scope>
    <source>
        <strain evidence="2">IBT 35673</strain>
    </source>
</reference>
<sequence length="141" mass="15659">MLLNLNEHQTSLDTGLSSPEEETDTCFNELNGRMGYGPTFGSCNPSTFEWTDIGGQAGPSRPYPLCEVLHEAEDARLAACYDPLGFDLQAGDFINLSQSQVSRHPYLNHTPTEEPPNAYHVHELSPQSHPPLDLYMSSFFV</sequence>
<reference evidence="2" key="2">
    <citation type="journal article" date="2023" name="IMA Fungus">
        <title>Comparative genomic study of the Penicillium genus elucidates a diverse pangenome and 15 lateral gene transfer events.</title>
        <authorList>
            <person name="Petersen C."/>
            <person name="Sorensen T."/>
            <person name="Nielsen M.R."/>
            <person name="Sondergaard T.E."/>
            <person name="Sorensen J.L."/>
            <person name="Fitzpatrick D.A."/>
            <person name="Frisvad J.C."/>
            <person name="Nielsen K.L."/>
        </authorList>
    </citation>
    <scope>NUCLEOTIDE SEQUENCE</scope>
    <source>
        <strain evidence="2">IBT 35673</strain>
    </source>
</reference>
<accession>A0A9W9UJC0</accession>
<dbReference type="EMBL" id="JAPZBQ010000002">
    <property type="protein sequence ID" value="KAJ5344576.1"/>
    <property type="molecule type" value="Genomic_DNA"/>
</dbReference>
<gene>
    <name evidence="2" type="ORF">N7452_002580</name>
</gene>
<organism evidence="2 3">
    <name type="scientific">Penicillium brevicompactum</name>
    <dbReference type="NCBI Taxonomy" id="5074"/>
    <lineage>
        <taxon>Eukaryota</taxon>
        <taxon>Fungi</taxon>
        <taxon>Dikarya</taxon>
        <taxon>Ascomycota</taxon>
        <taxon>Pezizomycotina</taxon>
        <taxon>Eurotiomycetes</taxon>
        <taxon>Eurotiomycetidae</taxon>
        <taxon>Eurotiales</taxon>
        <taxon>Aspergillaceae</taxon>
        <taxon>Penicillium</taxon>
    </lineage>
</organism>
<evidence type="ECO:0000313" key="2">
    <source>
        <dbReference type="EMBL" id="KAJ5344576.1"/>
    </source>
</evidence>
<proteinExistence type="predicted"/>